<dbReference type="Proteomes" id="UP001341840">
    <property type="component" value="Unassembled WGS sequence"/>
</dbReference>
<organism evidence="1 2">
    <name type="scientific">Stylosanthes scabra</name>
    <dbReference type="NCBI Taxonomy" id="79078"/>
    <lineage>
        <taxon>Eukaryota</taxon>
        <taxon>Viridiplantae</taxon>
        <taxon>Streptophyta</taxon>
        <taxon>Embryophyta</taxon>
        <taxon>Tracheophyta</taxon>
        <taxon>Spermatophyta</taxon>
        <taxon>Magnoliopsida</taxon>
        <taxon>eudicotyledons</taxon>
        <taxon>Gunneridae</taxon>
        <taxon>Pentapetalae</taxon>
        <taxon>rosids</taxon>
        <taxon>fabids</taxon>
        <taxon>Fabales</taxon>
        <taxon>Fabaceae</taxon>
        <taxon>Papilionoideae</taxon>
        <taxon>50 kb inversion clade</taxon>
        <taxon>dalbergioids sensu lato</taxon>
        <taxon>Dalbergieae</taxon>
        <taxon>Pterocarpus clade</taxon>
        <taxon>Stylosanthes</taxon>
    </lineage>
</organism>
<proteinExistence type="predicted"/>
<protein>
    <submittedName>
        <fullName evidence="1">Uncharacterized protein</fullName>
    </submittedName>
</protein>
<reference evidence="1 2" key="1">
    <citation type="journal article" date="2023" name="Plants (Basel)">
        <title>Bridging the Gap: Combining Genomics and Transcriptomics Approaches to Understand Stylosanthes scabra, an Orphan Legume from the Brazilian Caatinga.</title>
        <authorList>
            <person name="Ferreira-Neto J.R.C."/>
            <person name="da Silva M.D."/>
            <person name="Binneck E."/>
            <person name="de Melo N.F."/>
            <person name="da Silva R.H."/>
            <person name="de Melo A.L.T.M."/>
            <person name="Pandolfi V."/>
            <person name="Bustamante F.O."/>
            <person name="Brasileiro-Vidal A.C."/>
            <person name="Benko-Iseppon A.M."/>
        </authorList>
    </citation>
    <scope>NUCLEOTIDE SEQUENCE [LARGE SCALE GENOMIC DNA]</scope>
    <source>
        <tissue evidence="1">Leaves</tissue>
    </source>
</reference>
<accession>A0ABU6RR46</accession>
<keyword evidence="2" id="KW-1185">Reference proteome</keyword>
<feature type="non-terminal residue" evidence="1">
    <location>
        <position position="1"/>
    </location>
</feature>
<gene>
    <name evidence="1" type="ORF">PIB30_079967</name>
</gene>
<dbReference type="EMBL" id="JASCZI010031358">
    <property type="protein sequence ID" value="MED6126596.1"/>
    <property type="molecule type" value="Genomic_DNA"/>
</dbReference>
<evidence type="ECO:0000313" key="1">
    <source>
        <dbReference type="EMBL" id="MED6126596.1"/>
    </source>
</evidence>
<sequence>WPKECHYCFHCSTIECESRSLNWQPSHFLLRSQVSKWALLAIEKYQDALSEQISENRIHQRLKCGRSIGKPLGGSFHQIT</sequence>
<evidence type="ECO:0000313" key="2">
    <source>
        <dbReference type="Proteomes" id="UP001341840"/>
    </source>
</evidence>
<comment type="caution">
    <text evidence="1">The sequence shown here is derived from an EMBL/GenBank/DDBJ whole genome shotgun (WGS) entry which is preliminary data.</text>
</comment>
<name>A0ABU6RR46_9FABA</name>